<gene>
    <name evidence="3" type="ORF">ARALYDRAFT_915307</name>
</gene>
<feature type="signal peptide" evidence="2">
    <location>
        <begin position="1"/>
        <end position="26"/>
    </location>
</feature>
<keyword evidence="4" id="KW-1185">Reference proteome</keyword>
<reference evidence="4" key="1">
    <citation type="journal article" date="2011" name="Nat. Genet.">
        <title>The Arabidopsis lyrata genome sequence and the basis of rapid genome size change.</title>
        <authorList>
            <person name="Hu T.T."/>
            <person name="Pattyn P."/>
            <person name="Bakker E.G."/>
            <person name="Cao J."/>
            <person name="Cheng J.-F."/>
            <person name="Clark R.M."/>
            <person name="Fahlgren N."/>
            <person name="Fawcett J.A."/>
            <person name="Grimwood J."/>
            <person name="Gundlach H."/>
            <person name="Haberer G."/>
            <person name="Hollister J.D."/>
            <person name="Ossowski S."/>
            <person name="Ottilar R.P."/>
            <person name="Salamov A.A."/>
            <person name="Schneeberger K."/>
            <person name="Spannagl M."/>
            <person name="Wang X."/>
            <person name="Yang L."/>
            <person name="Nasrallah M.E."/>
            <person name="Bergelson J."/>
            <person name="Carrington J.C."/>
            <person name="Gaut B.S."/>
            <person name="Schmutz J."/>
            <person name="Mayer K.F.X."/>
            <person name="Van de Peer Y."/>
            <person name="Grigoriev I.V."/>
            <person name="Nordborg M."/>
            <person name="Weigel D."/>
            <person name="Guo Y.-L."/>
        </authorList>
    </citation>
    <scope>NUCLEOTIDE SEQUENCE [LARGE SCALE GENOMIC DNA]</scope>
    <source>
        <strain evidence="4">cv. MN47</strain>
    </source>
</reference>
<evidence type="ECO:0000256" key="1">
    <source>
        <dbReference type="SAM" id="MobiDB-lite"/>
    </source>
</evidence>
<dbReference type="AlphaFoldDB" id="D7MAX2"/>
<feature type="chain" id="PRO_5003102927" description="Transmembrane protein" evidence="2">
    <location>
        <begin position="27"/>
        <end position="115"/>
    </location>
</feature>
<dbReference type="Gramene" id="scaffold_703049.1">
    <property type="protein sequence ID" value="scaffold_703049.1"/>
    <property type="gene ID" value="scaffold_703049.1"/>
</dbReference>
<evidence type="ECO:0000256" key="2">
    <source>
        <dbReference type="SAM" id="SignalP"/>
    </source>
</evidence>
<organism evidence="4">
    <name type="scientific">Arabidopsis lyrata subsp. lyrata</name>
    <name type="common">Lyre-leaved rock-cress</name>
    <dbReference type="NCBI Taxonomy" id="81972"/>
    <lineage>
        <taxon>Eukaryota</taxon>
        <taxon>Viridiplantae</taxon>
        <taxon>Streptophyta</taxon>
        <taxon>Embryophyta</taxon>
        <taxon>Tracheophyta</taxon>
        <taxon>Spermatophyta</taxon>
        <taxon>Magnoliopsida</taxon>
        <taxon>eudicotyledons</taxon>
        <taxon>Gunneridae</taxon>
        <taxon>Pentapetalae</taxon>
        <taxon>rosids</taxon>
        <taxon>malvids</taxon>
        <taxon>Brassicales</taxon>
        <taxon>Brassicaceae</taxon>
        <taxon>Camelineae</taxon>
        <taxon>Arabidopsis</taxon>
    </lineage>
</organism>
<evidence type="ECO:0008006" key="5">
    <source>
        <dbReference type="Google" id="ProtNLM"/>
    </source>
</evidence>
<proteinExistence type="predicted"/>
<accession>D7MAX2</accession>
<feature type="region of interest" description="Disordered" evidence="1">
    <location>
        <begin position="55"/>
        <end position="115"/>
    </location>
</feature>
<dbReference type="EMBL" id="GL348719">
    <property type="protein sequence ID" value="EFH46518.1"/>
    <property type="molecule type" value="Genomic_DNA"/>
</dbReference>
<keyword evidence="2" id="KW-0732">Signal</keyword>
<name>D7MAX2_ARALL</name>
<feature type="compositionally biased region" description="Pro residues" evidence="1">
    <location>
        <begin position="92"/>
        <end position="109"/>
    </location>
</feature>
<dbReference type="HOGENOM" id="CLU_2112225_0_0_1"/>
<evidence type="ECO:0000313" key="3">
    <source>
        <dbReference type="EMBL" id="EFH46518.1"/>
    </source>
</evidence>
<sequence length="115" mass="13000">MGLEKKQNLSFVLIFLLVGFFAVSYASVPRKLNPHQRFNVLKPFGKFLSKLSPKVSTFKPSPEGWNPPFDTPKPVQVKRPRPPTREFDLPPNVTPSPPGFYEPWPPLGAPEPSQF</sequence>
<evidence type="ECO:0000313" key="4">
    <source>
        <dbReference type="Proteomes" id="UP000008694"/>
    </source>
</evidence>
<dbReference type="Proteomes" id="UP000008694">
    <property type="component" value="Unassembled WGS sequence"/>
</dbReference>
<protein>
    <recommendedName>
        <fullName evidence="5">Transmembrane protein</fullName>
    </recommendedName>
</protein>